<evidence type="ECO:0000256" key="6">
    <source>
        <dbReference type="ARBA" id="ARBA00022989"/>
    </source>
</evidence>
<comment type="subcellular location">
    <subcellularLocation>
        <location evidence="1">Cell membrane</location>
        <topology evidence="1">Single-pass membrane protein</topology>
    </subcellularLocation>
    <subcellularLocation>
        <location evidence="2">Cell surface</location>
    </subcellularLocation>
</comment>
<evidence type="ECO:0000256" key="5">
    <source>
        <dbReference type="ARBA" id="ARBA00022692"/>
    </source>
</evidence>
<gene>
    <name evidence="11" type="primary">comGC</name>
    <name evidence="11" type="ORF">HMPREF0493_1076</name>
</gene>
<dbReference type="GO" id="GO:0009986">
    <property type="term" value="C:cell surface"/>
    <property type="evidence" value="ECO:0007669"/>
    <property type="project" value="UniProtKB-SubCell"/>
</dbReference>
<evidence type="ECO:0000256" key="2">
    <source>
        <dbReference type="ARBA" id="ARBA00004241"/>
    </source>
</evidence>
<keyword evidence="12" id="KW-1185">Reference proteome</keyword>
<evidence type="ECO:0000256" key="1">
    <source>
        <dbReference type="ARBA" id="ARBA00004162"/>
    </source>
</evidence>
<reference evidence="11 12" key="1">
    <citation type="submission" date="2010-04" db="EMBL/GenBank/DDBJ databases">
        <authorList>
            <person name="Muzny D."/>
            <person name="Qin X."/>
            <person name="Deng J."/>
            <person name="Jiang H."/>
            <person name="Liu Y."/>
            <person name="Qu J."/>
            <person name="Song X.-Z."/>
            <person name="Zhang L."/>
            <person name="Thornton R."/>
            <person name="Coyle M."/>
            <person name="Francisco L."/>
            <person name="Jackson L."/>
            <person name="Javaid M."/>
            <person name="Korchina V."/>
            <person name="Kovar C."/>
            <person name="Mata R."/>
            <person name="Mathew T."/>
            <person name="Ngo R."/>
            <person name="Nguyen L."/>
            <person name="Nguyen N."/>
            <person name="Okwuonu G."/>
            <person name="Ongeri F."/>
            <person name="Pham C."/>
            <person name="Simmons D."/>
            <person name="Wilczek-Boney K."/>
            <person name="Hale W."/>
            <person name="Jakkamsetti A."/>
            <person name="Pham P."/>
            <person name="Ruth R."/>
            <person name="San Lucas F."/>
            <person name="Warren J."/>
            <person name="Zhang J."/>
            <person name="Zhao Z."/>
            <person name="Zhou C."/>
            <person name="Zhu D."/>
            <person name="Lee S."/>
            <person name="Bess C."/>
            <person name="Blankenburg K."/>
            <person name="Forbes L."/>
            <person name="Fu Q."/>
            <person name="Gubbala S."/>
            <person name="Hirani K."/>
            <person name="Jayaseelan J.C."/>
            <person name="Lara F."/>
            <person name="Munidasa M."/>
            <person name="Palculict T."/>
            <person name="Patil S."/>
            <person name="Pu L.-L."/>
            <person name="Saada N."/>
            <person name="Tang L."/>
            <person name="Weissenberger G."/>
            <person name="Zhu Y."/>
            <person name="Hemphill L."/>
            <person name="Shang Y."/>
            <person name="Youmans B."/>
            <person name="Ayvaz T."/>
            <person name="Ross M."/>
            <person name="Santibanez J."/>
            <person name="Aqrawi P."/>
            <person name="Gross S."/>
            <person name="Joshi V."/>
            <person name="Fowler G."/>
            <person name="Nazareth L."/>
            <person name="Reid J."/>
            <person name="Worley K."/>
            <person name="Petrosino J."/>
            <person name="Highlander S."/>
            <person name="Gibbs R."/>
        </authorList>
    </citation>
    <scope>NUCLEOTIDE SEQUENCE [LARGE SCALE GENOMIC DNA]</scope>
    <source>
        <strain evidence="11 12">DSM 11664</strain>
    </source>
</reference>
<dbReference type="SUPFAM" id="SSF54523">
    <property type="entry name" value="Pili subunits"/>
    <property type="match status" value="1"/>
</dbReference>
<dbReference type="InterPro" id="IPR016940">
    <property type="entry name" value="ComGC"/>
</dbReference>
<dbReference type="Proteomes" id="UP000004069">
    <property type="component" value="Unassembled WGS sequence"/>
</dbReference>
<comment type="caution">
    <text evidence="11">The sequence shown here is derived from an EMBL/GenBank/DDBJ whole genome shotgun (WGS) entry which is preliminary data.</text>
</comment>
<dbReference type="Gene3D" id="3.30.700.10">
    <property type="entry name" value="Glycoprotein, Type 4 Pilin"/>
    <property type="match status" value="1"/>
</dbReference>
<dbReference type="PROSITE" id="PS00409">
    <property type="entry name" value="PROKAR_NTER_METHYL"/>
    <property type="match status" value="1"/>
</dbReference>
<dbReference type="EMBL" id="ADNY01000041">
    <property type="protein sequence ID" value="EFG55276.1"/>
    <property type="molecule type" value="Genomic_DNA"/>
</dbReference>
<dbReference type="STRING" id="83683.B1745_04445"/>
<evidence type="ECO:0000313" key="11">
    <source>
        <dbReference type="EMBL" id="EFG55276.1"/>
    </source>
</evidence>
<dbReference type="RefSeq" id="WP_006352227.1">
    <property type="nucleotide sequence ID" value="NZ_ADNY01000041.1"/>
</dbReference>
<keyword evidence="4" id="KW-0488">Methylation</keyword>
<evidence type="ECO:0000256" key="4">
    <source>
        <dbReference type="ARBA" id="ARBA00022481"/>
    </source>
</evidence>
<proteinExistence type="inferred from homology"/>
<dbReference type="InterPro" id="IPR012902">
    <property type="entry name" value="N_methyl_site"/>
</dbReference>
<dbReference type="PIRSF" id="PIRSF029928">
    <property type="entry name" value="Late_competence_ComGC"/>
    <property type="match status" value="1"/>
</dbReference>
<dbReference type="Pfam" id="PF07963">
    <property type="entry name" value="N_methyl"/>
    <property type="match status" value="1"/>
</dbReference>
<dbReference type="GO" id="GO:0005886">
    <property type="term" value="C:plasma membrane"/>
    <property type="evidence" value="ECO:0007669"/>
    <property type="project" value="UniProtKB-SubCell"/>
</dbReference>
<keyword evidence="8" id="KW-0178">Competence</keyword>
<comment type="similarity">
    <text evidence="9">Belongs to the ComGC family.</text>
</comment>
<keyword evidence="3" id="KW-1003">Cell membrane</keyword>
<evidence type="ECO:0000256" key="7">
    <source>
        <dbReference type="ARBA" id="ARBA00023136"/>
    </source>
</evidence>
<dbReference type="NCBIfam" id="NF040999">
    <property type="entry name" value="pilin_ComGC"/>
    <property type="match status" value="1"/>
</dbReference>
<dbReference type="GO" id="GO:0030420">
    <property type="term" value="P:establishment of competence for transformation"/>
    <property type="evidence" value="ECO:0007669"/>
    <property type="project" value="UniProtKB-KW"/>
</dbReference>
<protein>
    <submittedName>
        <fullName evidence="11">Prepilin-type cleavage/methylation N-terminal domain protein</fullName>
    </submittedName>
</protein>
<dbReference type="PATRIC" id="fig|585524.9.peg.371"/>
<evidence type="ECO:0000256" key="9">
    <source>
        <dbReference type="ARBA" id="ARBA00043982"/>
    </source>
</evidence>
<evidence type="ECO:0000256" key="3">
    <source>
        <dbReference type="ARBA" id="ARBA00022475"/>
    </source>
</evidence>
<evidence type="ECO:0000313" key="12">
    <source>
        <dbReference type="Proteomes" id="UP000004069"/>
    </source>
</evidence>
<keyword evidence="6 10" id="KW-1133">Transmembrane helix</keyword>
<keyword evidence="7 10" id="KW-0472">Membrane</keyword>
<organism evidence="11 12">
    <name type="scientific">Lactobacillus amylolyticus DSM 11664</name>
    <dbReference type="NCBI Taxonomy" id="585524"/>
    <lineage>
        <taxon>Bacteria</taxon>
        <taxon>Bacillati</taxon>
        <taxon>Bacillota</taxon>
        <taxon>Bacilli</taxon>
        <taxon>Lactobacillales</taxon>
        <taxon>Lactobacillaceae</taxon>
        <taxon>Lactobacillus</taxon>
    </lineage>
</organism>
<keyword evidence="5 10" id="KW-0812">Transmembrane</keyword>
<dbReference type="NCBIfam" id="TIGR02532">
    <property type="entry name" value="IV_pilin_GFxxxE"/>
    <property type="match status" value="1"/>
</dbReference>
<feature type="transmembrane region" description="Helical" evidence="10">
    <location>
        <begin position="21"/>
        <end position="46"/>
    </location>
</feature>
<dbReference type="eggNOG" id="COG4537">
    <property type="taxonomic scope" value="Bacteria"/>
</dbReference>
<dbReference type="OrthoDB" id="2327388at2"/>
<accession>D4YU65</accession>
<name>D4YU65_9LACO</name>
<dbReference type="InterPro" id="IPR045584">
    <property type="entry name" value="Pilin-like"/>
</dbReference>
<dbReference type="AlphaFoldDB" id="D4YU65"/>
<evidence type="ECO:0000256" key="10">
    <source>
        <dbReference type="SAM" id="Phobius"/>
    </source>
</evidence>
<evidence type="ECO:0000256" key="8">
    <source>
        <dbReference type="ARBA" id="ARBA00023287"/>
    </source>
</evidence>
<sequence>MKKRVKNYLINLMKKSRKQSGFTLIEMVIVIAIIVMLLIIIAPNLVNQRNHAQKKTDEAFVTTLQTQVELYQDNHPGKKVTSLDVLKDGDYLTKDQESKLGKYEIDKDGKVRQKQ</sequence>